<proteinExistence type="predicted"/>
<feature type="compositionally biased region" description="Basic and acidic residues" evidence="1">
    <location>
        <begin position="638"/>
        <end position="647"/>
    </location>
</feature>
<dbReference type="SMART" id="SM00382">
    <property type="entry name" value="AAA"/>
    <property type="match status" value="1"/>
</dbReference>
<keyword evidence="2" id="KW-1133">Transmembrane helix</keyword>
<evidence type="ECO:0000256" key="2">
    <source>
        <dbReference type="SAM" id="Phobius"/>
    </source>
</evidence>
<gene>
    <name evidence="4" type="ORF">SNAT2548_LOCUS8834</name>
</gene>
<keyword evidence="5" id="KW-1185">Reference proteome</keyword>
<evidence type="ECO:0000259" key="3">
    <source>
        <dbReference type="SMART" id="SM00382"/>
    </source>
</evidence>
<dbReference type="AlphaFoldDB" id="A0A812KG37"/>
<evidence type="ECO:0000313" key="4">
    <source>
        <dbReference type="EMBL" id="CAE7226594.1"/>
    </source>
</evidence>
<dbReference type="InterPro" id="IPR027417">
    <property type="entry name" value="P-loop_NTPase"/>
</dbReference>
<feature type="transmembrane region" description="Helical" evidence="2">
    <location>
        <begin position="59"/>
        <end position="77"/>
    </location>
</feature>
<dbReference type="SUPFAM" id="SSF52540">
    <property type="entry name" value="P-loop containing nucleoside triphosphate hydrolases"/>
    <property type="match status" value="1"/>
</dbReference>
<accession>A0A812KG37</accession>
<dbReference type="Gene3D" id="3.40.50.300">
    <property type="entry name" value="P-loop containing nucleotide triphosphate hydrolases"/>
    <property type="match status" value="1"/>
</dbReference>
<feature type="region of interest" description="Disordered" evidence="1">
    <location>
        <begin position="638"/>
        <end position="666"/>
    </location>
</feature>
<comment type="caution">
    <text evidence="4">The sequence shown here is derived from an EMBL/GenBank/DDBJ whole genome shotgun (WGS) entry which is preliminary data.</text>
</comment>
<dbReference type="CDD" id="cd00267">
    <property type="entry name" value="ABC_ATPase"/>
    <property type="match status" value="1"/>
</dbReference>
<dbReference type="InterPro" id="IPR016181">
    <property type="entry name" value="Acyl_CoA_acyltransferase"/>
</dbReference>
<keyword evidence="2" id="KW-0812">Transmembrane</keyword>
<feature type="domain" description="AAA+ ATPase" evidence="3">
    <location>
        <begin position="396"/>
        <end position="559"/>
    </location>
</feature>
<dbReference type="SUPFAM" id="SSF55729">
    <property type="entry name" value="Acyl-CoA N-acyltransferases (Nat)"/>
    <property type="match status" value="1"/>
</dbReference>
<dbReference type="Proteomes" id="UP000604046">
    <property type="component" value="Unassembled WGS sequence"/>
</dbReference>
<dbReference type="OrthoDB" id="434985at2759"/>
<reference evidence="4" key="1">
    <citation type="submission" date="2021-02" db="EMBL/GenBank/DDBJ databases">
        <authorList>
            <person name="Dougan E. K."/>
            <person name="Rhodes N."/>
            <person name="Thang M."/>
            <person name="Chan C."/>
        </authorList>
    </citation>
    <scope>NUCLEOTIDE SEQUENCE</scope>
</reference>
<organism evidence="4 5">
    <name type="scientific">Symbiodinium natans</name>
    <dbReference type="NCBI Taxonomy" id="878477"/>
    <lineage>
        <taxon>Eukaryota</taxon>
        <taxon>Sar</taxon>
        <taxon>Alveolata</taxon>
        <taxon>Dinophyceae</taxon>
        <taxon>Suessiales</taxon>
        <taxon>Symbiodiniaceae</taxon>
        <taxon>Symbiodinium</taxon>
    </lineage>
</organism>
<name>A0A812KG37_9DINO</name>
<feature type="transmembrane region" description="Helical" evidence="2">
    <location>
        <begin position="22"/>
        <end position="39"/>
    </location>
</feature>
<dbReference type="InterPro" id="IPR003593">
    <property type="entry name" value="AAA+_ATPase"/>
</dbReference>
<keyword evidence="2" id="KW-0472">Membrane</keyword>
<protein>
    <recommendedName>
        <fullName evidence="3">AAA+ ATPase domain-containing protein</fullName>
    </recommendedName>
</protein>
<sequence>MTDVCGDDNCCTYIGGSPSMQLLYAAASSTYAVIGSLAFTRDMAEVAGAYIYAPRAMTLIMYAVGGCVAVLWILMVASRCCAPFCCAASLRDVPHPCPLQCTSKSAQCMDYPFMIALGGEICIFIPMYIDSVLWFRGEKSLGNPLPSNRQPDPGNVVVGVPVSIPLDTILPLQDGSNLRAQTLATRKHDACQVTYKGSQEAGVLKVRFENSGGKEVKWLRPQKDGYYVGTFAKSSRELQVRAASANLLMVQFRGGPQAPWSKAVRYSRRNLPSAHQVLAVAKDPEKASRDTSALNYANCERQTMDACGWYLPPEWAADGLYKDLLREGDPQVVRLADFRFDARLEATEDHQRYLATYVGELDGSLSEKLANVSKLLDWTFDGLCVHRLDSLPVPHDFKLGVITGPSGSGKSSLAADVFGASPVISWSAEPVIAHFESLDRAREFLEAAHLDPSIAMRPYSSLSGGEQARADMARVLDLGCRDPKGQGKRPRYKALILDEFTSLVDRRTANAMAQGLQRLVQRRRLSKVVVVSCHSDFVHKSALEPDWLFECHSHRLLKFHCGEVPAPRPPSAALKAARAAAAAAEEQLAAFRRSLAQHAGHSCFSSTYRTEVAALAGALQVLGETELLKQRKALQDLEEGEKKRETEVQVAMPSAGPTAPSTKQTAEMPEVVSMDNFQIPWLRLEVRRALPREWVHFRQYHYKDHSLQTMAIVFVGLLDGRACGFCAIVPESHNWIQRNVQGGKRGDTKEKWQVVEYPKTWLAKENRRLFREHRTVVLPDFQGLGVAPVLCDCVANFLLRNGADFTSQTVHPFYGSYRDRSPFWRALPTSRQPESGINGNLKYSHVFVGAFKEDGYQDKALVQKLRMRVRCLQKKADLELRKGPFADSSIPFLT</sequence>
<dbReference type="EMBL" id="CAJNDS010000668">
    <property type="protein sequence ID" value="CAE7226594.1"/>
    <property type="molecule type" value="Genomic_DNA"/>
</dbReference>
<evidence type="ECO:0000313" key="5">
    <source>
        <dbReference type="Proteomes" id="UP000604046"/>
    </source>
</evidence>
<evidence type="ECO:0000256" key="1">
    <source>
        <dbReference type="SAM" id="MobiDB-lite"/>
    </source>
</evidence>